<dbReference type="EMBL" id="JAMKFB020000018">
    <property type="protein sequence ID" value="KAL0168845.1"/>
    <property type="molecule type" value="Genomic_DNA"/>
</dbReference>
<protein>
    <submittedName>
        <fullName evidence="2">Uncharacterized protein</fullName>
    </submittedName>
</protein>
<evidence type="ECO:0000256" key="1">
    <source>
        <dbReference type="SAM" id="MobiDB-lite"/>
    </source>
</evidence>
<organism evidence="2 3">
    <name type="scientific">Cirrhinus mrigala</name>
    <name type="common">Mrigala</name>
    <dbReference type="NCBI Taxonomy" id="683832"/>
    <lineage>
        <taxon>Eukaryota</taxon>
        <taxon>Metazoa</taxon>
        <taxon>Chordata</taxon>
        <taxon>Craniata</taxon>
        <taxon>Vertebrata</taxon>
        <taxon>Euteleostomi</taxon>
        <taxon>Actinopterygii</taxon>
        <taxon>Neopterygii</taxon>
        <taxon>Teleostei</taxon>
        <taxon>Ostariophysi</taxon>
        <taxon>Cypriniformes</taxon>
        <taxon>Cyprinidae</taxon>
        <taxon>Labeoninae</taxon>
        <taxon>Labeonini</taxon>
        <taxon>Cirrhinus</taxon>
    </lineage>
</organism>
<evidence type="ECO:0000313" key="3">
    <source>
        <dbReference type="Proteomes" id="UP001529510"/>
    </source>
</evidence>
<name>A0ABD0P4G6_CIRMR</name>
<feature type="non-terminal residue" evidence="2">
    <location>
        <position position="1"/>
    </location>
</feature>
<dbReference type="Proteomes" id="UP001529510">
    <property type="component" value="Unassembled WGS sequence"/>
</dbReference>
<feature type="non-terminal residue" evidence="2">
    <location>
        <position position="50"/>
    </location>
</feature>
<dbReference type="AlphaFoldDB" id="A0ABD0P4G6"/>
<accession>A0ABD0P4G6</accession>
<feature type="region of interest" description="Disordered" evidence="1">
    <location>
        <begin position="1"/>
        <end position="38"/>
    </location>
</feature>
<comment type="caution">
    <text evidence="2">The sequence shown here is derived from an EMBL/GenBank/DDBJ whole genome shotgun (WGS) entry which is preliminary data.</text>
</comment>
<evidence type="ECO:0000313" key="2">
    <source>
        <dbReference type="EMBL" id="KAL0168845.1"/>
    </source>
</evidence>
<feature type="compositionally biased region" description="Polar residues" evidence="1">
    <location>
        <begin position="1"/>
        <end position="10"/>
    </location>
</feature>
<keyword evidence="3" id="KW-1185">Reference proteome</keyword>
<reference evidence="2 3" key="1">
    <citation type="submission" date="2024-05" db="EMBL/GenBank/DDBJ databases">
        <title>Genome sequencing and assembly of Indian major carp, Cirrhinus mrigala (Hamilton, 1822).</title>
        <authorList>
            <person name="Mohindra V."/>
            <person name="Chowdhury L.M."/>
            <person name="Lal K."/>
            <person name="Jena J.K."/>
        </authorList>
    </citation>
    <scope>NUCLEOTIDE SEQUENCE [LARGE SCALE GENOMIC DNA]</scope>
    <source>
        <strain evidence="2">CM1030</strain>
        <tissue evidence="2">Blood</tissue>
    </source>
</reference>
<sequence>QGHSGSSATGHVSDPGGAALGSGHGPGVRKDLHPRPPQQVVYVFTTSLAN</sequence>
<gene>
    <name evidence="2" type="ORF">M9458_037067</name>
</gene>
<proteinExistence type="predicted"/>